<dbReference type="Proteomes" id="UP000191931">
    <property type="component" value="Unassembled WGS sequence"/>
</dbReference>
<dbReference type="Gene3D" id="3.40.50.2000">
    <property type="entry name" value="Glycogen Phosphorylase B"/>
    <property type="match status" value="1"/>
</dbReference>
<dbReference type="RefSeq" id="WP_080800156.1">
    <property type="nucleotide sequence ID" value="NZ_LT828541.1"/>
</dbReference>
<accession>A0A1W1HG06</accession>
<keyword evidence="3" id="KW-1185">Reference proteome</keyword>
<dbReference type="Pfam" id="PF00534">
    <property type="entry name" value="Glycos_transf_1"/>
    <property type="match status" value="1"/>
</dbReference>
<reference evidence="2 3" key="1">
    <citation type="submission" date="2017-03" db="EMBL/GenBank/DDBJ databases">
        <authorList>
            <person name="Afonso C.L."/>
            <person name="Miller P.J."/>
            <person name="Scott M.A."/>
            <person name="Spackman E."/>
            <person name="Goraichik I."/>
            <person name="Dimitrov K.M."/>
            <person name="Suarez D.L."/>
            <person name="Swayne D.E."/>
        </authorList>
    </citation>
    <scope>NUCLEOTIDE SEQUENCE [LARGE SCALE GENOMIC DNA]</scope>
    <source>
        <strain evidence="2">PRJEB14757</strain>
    </source>
</reference>
<protein>
    <recommendedName>
        <fullName evidence="1">Glycosyl transferase family 1 domain-containing protein</fullName>
    </recommendedName>
</protein>
<dbReference type="EMBL" id="FWEV01000235">
    <property type="protein sequence ID" value="SLM31410.1"/>
    <property type="molecule type" value="Genomic_DNA"/>
</dbReference>
<name>A0A1W1HG06_9BACT</name>
<dbReference type="PANTHER" id="PTHR12526">
    <property type="entry name" value="GLYCOSYLTRANSFERASE"/>
    <property type="match status" value="1"/>
</dbReference>
<gene>
    <name evidence="2" type="ORF">MTBBW1_310012</name>
</gene>
<evidence type="ECO:0000313" key="2">
    <source>
        <dbReference type="EMBL" id="SLM31410.1"/>
    </source>
</evidence>
<dbReference type="GO" id="GO:0016757">
    <property type="term" value="F:glycosyltransferase activity"/>
    <property type="evidence" value="ECO:0007669"/>
    <property type="project" value="InterPro"/>
</dbReference>
<evidence type="ECO:0000313" key="3">
    <source>
        <dbReference type="Proteomes" id="UP000191931"/>
    </source>
</evidence>
<dbReference type="InterPro" id="IPR001296">
    <property type="entry name" value="Glyco_trans_1"/>
</dbReference>
<proteinExistence type="predicted"/>
<dbReference type="OrthoDB" id="5414653at2"/>
<feature type="domain" description="Glycosyl transferase family 1" evidence="1">
    <location>
        <begin position="294"/>
        <end position="424"/>
    </location>
</feature>
<evidence type="ECO:0000259" key="1">
    <source>
        <dbReference type="Pfam" id="PF00534"/>
    </source>
</evidence>
<sequence>MDSFDCIDNFIELTDSGNLFKYRCQTDDFYMALRKNLRAALVDLLFWRRPEVEQDRGIISIYELFSSRLELFESCALSDPDPFVAREASFFLAFLPFPGQWQWLEKVSEKYADHPEVIMFLKDEKDRIHRKIKKKNTKNFDLTHFCQIIAPPFSPPSNSEPVDLPCVTLKGVLRIFSIPYYFFSMPEILKKISKRYFIYVEPAAGINFRHEWLRVYAALDEPVLFGLSSPEDRQFIGSQKGVITTSLAHGDYLEPLSAVKGESHAENSFGEKLHDQRSSGQYDIVFNNTFDERERKRHSLMLELMENPLLKNITVLFIGRGSDKNIEAFRQEIRQKALEKRTKVVANIKRKDVPSWLARCKAGVHLALQENGCRAVYEYLRSDLPCIISSATAGMNMEIITPMTGVVARDSELAEAIAHVLDNLKKFQPAKWFEENSGSINSTRALNRVLKEHFSSTFKTTEKNGDSWQEIDGHSMQDIDEHSWQDIVPLTSSGFGRYARKEDYENFKEYFKELKNTIERFSINKI</sequence>
<dbReference type="AlphaFoldDB" id="A0A1W1HG06"/>
<dbReference type="SUPFAM" id="SSF53756">
    <property type="entry name" value="UDP-Glycosyltransferase/glycogen phosphorylase"/>
    <property type="match status" value="1"/>
</dbReference>
<organism evidence="2 3">
    <name type="scientific">Desulfamplus magnetovallimortis</name>
    <dbReference type="NCBI Taxonomy" id="1246637"/>
    <lineage>
        <taxon>Bacteria</taxon>
        <taxon>Pseudomonadati</taxon>
        <taxon>Thermodesulfobacteriota</taxon>
        <taxon>Desulfobacteria</taxon>
        <taxon>Desulfobacterales</taxon>
        <taxon>Desulfobacteraceae</taxon>
        <taxon>Desulfamplus</taxon>
    </lineage>
</organism>
<dbReference type="STRING" id="1246637.MTBBW1_310012"/>